<organism evidence="17 18">
    <name type="scientific">Candidatus Roizmanbacteria bacterium GW2011_GWA2_37_7</name>
    <dbReference type="NCBI Taxonomy" id="1618481"/>
    <lineage>
        <taxon>Bacteria</taxon>
        <taxon>Candidatus Roizmaniibacteriota</taxon>
    </lineage>
</organism>
<feature type="binding site" evidence="14">
    <location>
        <position position="97"/>
    </location>
    <ligand>
        <name>substrate</name>
    </ligand>
</feature>
<sequence length="351" mass="38966">MKKRIALLPGDGVGPEVTNEAVKVLKKIAAKYNHEFIFTERLIGGAAIDEVGEPFPKETEELCISSDAILFGAIGDPKYDNNPAAKIRPEQGLLTMRKTLGLYANVRPIKTYEPLYHQSPLKIDRIKGVDFVIVRELIGGIYFGARGREEEGRTAFDTCIYTTDEIERVSTYAFELAKTRRRKLSIVDKANVLETSRLWREVTKKLAHDYPTIQVEYLFVDNAAMQIIKRPAEFDVILTENMFGDILSDEASVITGSIGMLPSASVGEKISLYEPIHGSFPKAAGKNIANPIGTILSAALMLEYSFQMKDEARAIQDAVYKTLERGFGTKDIATKHILGTREMGEKIASAL</sequence>
<evidence type="ECO:0000256" key="4">
    <source>
        <dbReference type="ARBA" id="ARBA00008319"/>
    </source>
</evidence>
<evidence type="ECO:0000313" key="18">
    <source>
        <dbReference type="Proteomes" id="UP000034471"/>
    </source>
</evidence>
<feature type="binding site" evidence="14">
    <location>
        <position position="221"/>
    </location>
    <ligand>
        <name>substrate</name>
    </ligand>
</feature>
<dbReference type="PROSITE" id="PS00470">
    <property type="entry name" value="IDH_IMDH"/>
    <property type="match status" value="1"/>
</dbReference>
<evidence type="ECO:0000256" key="7">
    <source>
        <dbReference type="ARBA" id="ARBA00022605"/>
    </source>
</evidence>
<comment type="catalytic activity">
    <reaction evidence="1 14 15">
        <text>(2R,3S)-3-isopropylmalate + NAD(+) = 4-methyl-2-oxopentanoate + CO2 + NADH</text>
        <dbReference type="Rhea" id="RHEA:32271"/>
        <dbReference type="ChEBI" id="CHEBI:16526"/>
        <dbReference type="ChEBI" id="CHEBI:17865"/>
        <dbReference type="ChEBI" id="CHEBI:35121"/>
        <dbReference type="ChEBI" id="CHEBI:57540"/>
        <dbReference type="ChEBI" id="CHEBI:57945"/>
        <dbReference type="EC" id="1.1.1.85"/>
    </reaction>
</comment>
<keyword evidence="10 14" id="KW-0560">Oxidoreductase</keyword>
<evidence type="ECO:0000256" key="14">
    <source>
        <dbReference type="HAMAP-Rule" id="MF_01033"/>
    </source>
</evidence>
<evidence type="ECO:0000256" key="3">
    <source>
        <dbReference type="ARBA" id="ARBA00004762"/>
    </source>
</evidence>
<dbReference type="PATRIC" id="fig|1618481.3.peg.911"/>
<comment type="pathway">
    <text evidence="3 14 15">Amino-acid biosynthesis; L-leucine biosynthesis; L-leucine from 3-methyl-2-oxobutanoate: step 3/4.</text>
</comment>
<dbReference type="Proteomes" id="UP000034471">
    <property type="component" value="Unassembled WGS sequence"/>
</dbReference>
<comment type="subcellular location">
    <subcellularLocation>
        <location evidence="14">Cytoplasm</location>
    </subcellularLocation>
</comment>
<reference evidence="17 18" key="1">
    <citation type="journal article" date="2015" name="Nature">
        <title>rRNA introns, odd ribosomes, and small enigmatic genomes across a large radiation of phyla.</title>
        <authorList>
            <person name="Brown C.T."/>
            <person name="Hug L.A."/>
            <person name="Thomas B.C."/>
            <person name="Sharon I."/>
            <person name="Castelle C.J."/>
            <person name="Singh A."/>
            <person name="Wilkins M.J."/>
            <person name="Williams K.H."/>
            <person name="Banfield J.F."/>
        </authorList>
    </citation>
    <scope>NUCLEOTIDE SEQUENCE [LARGE SCALE GENOMIC DNA]</scope>
</reference>
<keyword evidence="8 14" id="KW-0479">Metal-binding</keyword>
<feature type="binding site" evidence="14">
    <location>
        <position position="249"/>
    </location>
    <ligand>
        <name>Mg(2+)</name>
        <dbReference type="ChEBI" id="CHEBI:18420"/>
    </ligand>
</feature>
<evidence type="ECO:0000256" key="5">
    <source>
        <dbReference type="ARBA" id="ARBA00011738"/>
    </source>
</evidence>
<proteinExistence type="inferred from homology"/>
<dbReference type="SMART" id="SM01329">
    <property type="entry name" value="Iso_dh"/>
    <property type="match status" value="1"/>
</dbReference>
<dbReference type="FunFam" id="3.40.718.10:FF:000006">
    <property type="entry name" value="3-isopropylmalate dehydrogenase"/>
    <property type="match status" value="1"/>
</dbReference>
<feature type="binding site" evidence="14">
    <location>
        <position position="221"/>
    </location>
    <ligand>
        <name>Mg(2+)</name>
        <dbReference type="ChEBI" id="CHEBI:18420"/>
    </ligand>
</feature>
<dbReference type="HAMAP" id="MF_01033">
    <property type="entry name" value="LeuB_type1"/>
    <property type="match status" value="1"/>
</dbReference>
<keyword evidence="12 14" id="KW-0464">Manganese</keyword>
<dbReference type="PANTHER" id="PTHR42979:SF1">
    <property type="entry name" value="3-ISOPROPYLMALATE DEHYDROGENASE"/>
    <property type="match status" value="1"/>
</dbReference>
<feature type="site" description="Important for catalysis" evidence="14">
    <location>
        <position position="142"/>
    </location>
</feature>
<dbReference type="EMBL" id="LBTJ01000058">
    <property type="protein sequence ID" value="KKQ36698.1"/>
    <property type="molecule type" value="Genomic_DNA"/>
</dbReference>
<evidence type="ECO:0000256" key="11">
    <source>
        <dbReference type="ARBA" id="ARBA00023027"/>
    </source>
</evidence>
<dbReference type="AlphaFoldDB" id="A0A0G0H0E9"/>
<keyword evidence="13 14" id="KW-0100">Branched-chain amino acid biosynthesis</keyword>
<dbReference type="NCBIfam" id="TIGR00169">
    <property type="entry name" value="leuB"/>
    <property type="match status" value="1"/>
</dbReference>
<evidence type="ECO:0000256" key="12">
    <source>
        <dbReference type="ARBA" id="ARBA00023211"/>
    </source>
</evidence>
<comment type="similarity">
    <text evidence="4 14">Belongs to the isocitrate and isopropylmalate dehydrogenases family. LeuB type 1 subfamily.</text>
</comment>
<protein>
    <recommendedName>
        <fullName evidence="14">3-isopropylmalate dehydrogenase</fullName>
        <ecNumber evidence="14">1.1.1.85</ecNumber>
    </recommendedName>
    <alternativeName>
        <fullName evidence="14">3-IPM-DH</fullName>
    </alternativeName>
    <alternativeName>
        <fullName evidence="14">Beta-IPM dehydrogenase</fullName>
        <shortName evidence="14">IMDH</shortName>
    </alternativeName>
</protein>
<gene>
    <name evidence="14" type="primary">leuB</name>
    <name evidence="17" type="ORF">US54_C0058G0005</name>
</gene>
<dbReference type="GO" id="GO:0005829">
    <property type="term" value="C:cytosol"/>
    <property type="evidence" value="ECO:0007669"/>
    <property type="project" value="TreeGrafter"/>
</dbReference>
<feature type="binding site" evidence="14">
    <location>
        <position position="107"/>
    </location>
    <ligand>
        <name>substrate</name>
    </ligand>
</feature>
<dbReference type="GO" id="GO:0003862">
    <property type="term" value="F:3-isopropylmalate dehydrogenase activity"/>
    <property type="evidence" value="ECO:0007669"/>
    <property type="project" value="UniProtKB-UniRule"/>
</dbReference>
<evidence type="ECO:0000256" key="2">
    <source>
        <dbReference type="ARBA" id="ARBA00001936"/>
    </source>
</evidence>
<dbReference type="InterPro" id="IPR004429">
    <property type="entry name" value="Isopropylmalate_DH"/>
</dbReference>
<evidence type="ECO:0000256" key="8">
    <source>
        <dbReference type="ARBA" id="ARBA00022723"/>
    </source>
</evidence>
<keyword evidence="7 14" id="KW-0028">Amino-acid biosynthesis</keyword>
<evidence type="ECO:0000256" key="10">
    <source>
        <dbReference type="ARBA" id="ARBA00023002"/>
    </source>
</evidence>
<feature type="domain" description="Isopropylmalate dehydrogenase-like" evidence="16">
    <location>
        <begin position="4"/>
        <end position="347"/>
    </location>
</feature>
<dbReference type="GO" id="GO:0051287">
    <property type="term" value="F:NAD binding"/>
    <property type="evidence" value="ECO:0007669"/>
    <property type="project" value="InterPro"/>
</dbReference>
<dbReference type="Gene3D" id="3.40.718.10">
    <property type="entry name" value="Isopropylmalate Dehydrogenase"/>
    <property type="match status" value="1"/>
</dbReference>
<evidence type="ECO:0000313" key="17">
    <source>
        <dbReference type="EMBL" id="KKQ36698.1"/>
    </source>
</evidence>
<evidence type="ECO:0000256" key="6">
    <source>
        <dbReference type="ARBA" id="ARBA00022430"/>
    </source>
</evidence>
<keyword evidence="9 14" id="KW-0460">Magnesium</keyword>
<keyword evidence="14" id="KW-0963">Cytoplasm</keyword>
<evidence type="ECO:0000256" key="13">
    <source>
        <dbReference type="ARBA" id="ARBA00023304"/>
    </source>
</evidence>
<comment type="function">
    <text evidence="14 15">Catalyzes the oxidation of 3-carboxy-2-hydroxy-4-methylpentanoate (3-isopropylmalate) to 3-carboxy-4-methyl-2-oxopentanoate. The product decarboxylates to 4-methyl-2 oxopentanoate.</text>
</comment>
<evidence type="ECO:0000256" key="1">
    <source>
        <dbReference type="ARBA" id="ARBA00000624"/>
    </source>
</evidence>
<comment type="caution">
    <text evidence="17">The sequence shown here is derived from an EMBL/GenBank/DDBJ whole genome shotgun (WGS) entry which is preliminary data.</text>
</comment>
<dbReference type="SUPFAM" id="SSF53659">
    <property type="entry name" value="Isocitrate/Isopropylmalate dehydrogenase-like"/>
    <property type="match status" value="1"/>
</dbReference>
<comment type="caution">
    <text evidence="14">Lacks conserved residue(s) required for the propagation of feature annotation.</text>
</comment>
<dbReference type="GO" id="GO:0009098">
    <property type="term" value="P:L-leucine biosynthetic process"/>
    <property type="evidence" value="ECO:0007669"/>
    <property type="project" value="UniProtKB-UniRule"/>
</dbReference>
<feature type="binding site" evidence="14">
    <location>
        <position position="135"/>
    </location>
    <ligand>
        <name>substrate</name>
    </ligand>
</feature>
<comment type="cofactor">
    <cofactor evidence="2">
        <name>Mn(2+)</name>
        <dbReference type="ChEBI" id="CHEBI:29035"/>
    </cofactor>
</comment>
<comment type="subunit">
    <text evidence="5 14 15">Homodimer.</text>
</comment>
<dbReference type="STRING" id="1618481.US54_C0058G0005"/>
<comment type="cofactor">
    <cofactor evidence="14 15">
        <name>Mg(2+)</name>
        <dbReference type="ChEBI" id="CHEBI:18420"/>
    </cofactor>
    <cofactor evidence="14 15">
        <name>Mn(2+)</name>
        <dbReference type="ChEBI" id="CHEBI:29035"/>
    </cofactor>
    <text evidence="14 15">Binds 1 Mg(2+) or Mn(2+) ion per subunit.</text>
</comment>
<evidence type="ECO:0000259" key="16">
    <source>
        <dbReference type="SMART" id="SM01329"/>
    </source>
</evidence>
<keyword evidence="6 14" id="KW-0432">Leucine biosynthesis</keyword>
<dbReference type="PANTHER" id="PTHR42979">
    <property type="entry name" value="3-ISOPROPYLMALATE DEHYDROGENASE"/>
    <property type="match status" value="1"/>
</dbReference>
<dbReference type="Pfam" id="PF00180">
    <property type="entry name" value="Iso_dh"/>
    <property type="match status" value="1"/>
</dbReference>
<dbReference type="InterPro" id="IPR024084">
    <property type="entry name" value="IsoPropMal-DH-like_dom"/>
</dbReference>
<dbReference type="GO" id="GO:0000287">
    <property type="term" value="F:magnesium ion binding"/>
    <property type="evidence" value="ECO:0007669"/>
    <property type="project" value="InterPro"/>
</dbReference>
<feature type="site" description="Important for catalysis" evidence="14">
    <location>
        <position position="189"/>
    </location>
</feature>
<evidence type="ECO:0000256" key="9">
    <source>
        <dbReference type="ARBA" id="ARBA00022842"/>
    </source>
</evidence>
<evidence type="ECO:0000256" key="15">
    <source>
        <dbReference type="RuleBase" id="RU004445"/>
    </source>
</evidence>
<dbReference type="InterPro" id="IPR019818">
    <property type="entry name" value="IsoCit/isopropylmalate_DH_CS"/>
</dbReference>
<dbReference type="UniPathway" id="UPA00048">
    <property type="reaction ID" value="UER00072"/>
</dbReference>
<accession>A0A0G0H0E9</accession>
<name>A0A0G0H0E9_9BACT</name>
<keyword evidence="11 14" id="KW-0520">NAD</keyword>
<feature type="binding site" evidence="14">
    <location>
        <position position="245"/>
    </location>
    <ligand>
        <name>Mg(2+)</name>
        <dbReference type="ChEBI" id="CHEBI:18420"/>
    </ligand>
</feature>
<dbReference type="EC" id="1.1.1.85" evidence="14"/>